<dbReference type="InterPro" id="IPR021247">
    <property type="entry name" value="DUF2785"/>
</dbReference>
<dbReference type="EMBL" id="CP109106">
    <property type="protein sequence ID" value="WSB73011.1"/>
    <property type="molecule type" value="Genomic_DNA"/>
</dbReference>
<protein>
    <submittedName>
        <fullName evidence="1">DUF2785 domain-containing protein</fullName>
    </submittedName>
</protein>
<reference evidence="1 2" key="1">
    <citation type="submission" date="2022-10" db="EMBL/GenBank/DDBJ databases">
        <title>The complete genomes of actinobacterial strains from the NBC collection.</title>
        <authorList>
            <person name="Joergensen T.S."/>
            <person name="Alvarez Arevalo M."/>
            <person name="Sterndorff E.B."/>
            <person name="Faurdal D."/>
            <person name="Vuksanovic O."/>
            <person name="Mourched A.-S."/>
            <person name="Charusanti P."/>
            <person name="Shaw S."/>
            <person name="Blin K."/>
            <person name="Weber T."/>
        </authorList>
    </citation>
    <scope>NUCLEOTIDE SEQUENCE [LARGE SCALE GENOMIC DNA]</scope>
    <source>
        <strain evidence="1 2">NBC 01774</strain>
    </source>
</reference>
<dbReference type="Proteomes" id="UP001344251">
    <property type="component" value="Chromosome"/>
</dbReference>
<accession>A0ABZ1FSF2</accession>
<evidence type="ECO:0000313" key="1">
    <source>
        <dbReference type="EMBL" id="WSB73011.1"/>
    </source>
</evidence>
<name>A0ABZ1FSF2_9ACTN</name>
<evidence type="ECO:0000313" key="2">
    <source>
        <dbReference type="Proteomes" id="UP001344251"/>
    </source>
</evidence>
<proteinExistence type="predicted"/>
<dbReference type="Pfam" id="PF10978">
    <property type="entry name" value="DUF2785"/>
    <property type="match status" value="1"/>
</dbReference>
<gene>
    <name evidence="1" type="ORF">OG863_36475</name>
</gene>
<keyword evidence="2" id="KW-1185">Reference proteome</keyword>
<sequence length="272" mass="29299">MSTDLVRWPTIAAQGFPFPDAVPASRLRDELSAMLVSPDPEVRDEQAYTAAARWIREGHLDEVLEDLGDTAAERFTHPEIQARTFAPLVLRCVLTRGHAVPDAVPGAAVERWYAAFSSWYPSERDTRGWDDALGWLHAVAHGADAAAAFARALPARRAALLELCAHRMTAADADYRYAQLEDARLAHAVSRILLAPGLTAEQAAGWLNVVADALDGGGPGPVPPWAFNTFATLQSLHLHLTRGLADGGAPPHASVVAARVAALLRLPYSWLA</sequence>
<dbReference type="RefSeq" id="WP_326622597.1">
    <property type="nucleotide sequence ID" value="NZ_CP109106.1"/>
</dbReference>
<organism evidence="1 2">
    <name type="scientific">Streptomyces decoyicus</name>
    <dbReference type="NCBI Taxonomy" id="249567"/>
    <lineage>
        <taxon>Bacteria</taxon>
        <taxon>Bacillati</taxon>
        <taxon>Actinomycetota</taxon>
        <taxon>Actinomycetes</taxon>
        <taxon>Kitasatosporales</taxon>
        <taxon>Streptomycetaceae</taxon>
        <taxon>Streptomyces</taxon>
    </lineage>
</organism>